<evidence type="ECO:0000313" key="1">
    <source>
        <dbReference type="EMBL" id="RNF66366.1"/>
    </source>
</evidence>
<dbReference type="RefSeq" id="WP_123102707.1">
    <property type="nucleotide sequence ID" value="NZ_CP127527.1"/>
</dbReference>
<gene>
    <name evidence="1" type="ORF">EC580_04785</name>
</gene>
<dbReference type="OrthoDB" id="5296615at2"/>
<name>A0A3M8RCT6_9PROT</name>
<organism evidence="1">
    <name type="scientific">Acidithiobacillus sulfuriphilus</name>
    <dbReference type="NCBI Taxonomy" id="1867749"/>
    <lineage>
        <taxon>Bacteria</taxon>
        <taxon>Pseudomonadati</taxon>
        <taxon>Pseudomonadota</taxon>
        <taxon>Acidithiobacillia</taxon>
        <taxon>Acidithiobacillales</taxon>
        <taxon>Acidithiobacillaceae</taxon>
        <taxon>Acidithiobacillus</taxon>
    </lineage>
</organism>
<reference evidence="1" key="1">
    <citation type="submission" date="2018-10" db="EMBL/GenBank/DDBJ databases">
        <title>Acidithiobacillus sulfuriphilus sp. nov.: an extremely acidophilic sulfur-oxidizing chemolithotroph isolated from a neutral pH environment.</title>
        <authorList>
            <person name="Falagan C."/>
            <person name="Moya-Beltran A."/>
            <person name="Quatrini R."/>
            <person name="Johnson D.B."/>
        </authorList>
    </citation>
    <scope>NUCLEOTIDE SEQUENCE [LARGE SCALE GENOMIC DNA]</scope>
    <source>
        <strain evidence="1">CJ-2</strain>
    </source>
</reference>
<sequence>MTYIELLDFLDQHLNYPFLEGHNSATILAAAQAGQVEDPLTREVVLELFRANACTSVSDPVERATSFNGLASLRLRSQADDSDPHLFRKVLKLSQELDNAFDQELIRQRG</sequence>
<comment type="caution">
    <text evidence="1">The sequence shown here is derived from an EMBL/GenBank/DDBJ whole genome shotgun (WGS) entry which is preliminary data.</text>
</comment>
<protein>
    <submittedName>
        <fullName evidence="1">Uncharacterized protein</fullName>
    </submittedName>
</protein>
<dbReference type="AlphaFoldDB" id="A0A3M8RCT6"/>
<dbReference type="EMBL" id="RIZI01000141">
    <property type="protein sequence ID" value="RNF66366.1"/>
    <property type="molecule type" value="Genomic_DNA"/>
</dbReference>
<proteinExistence type="predicted"/>
<accession>A0A3M8RCT6</accession>